<evidence type="ECO:0000313" key="3">
    <source>
        <dbReference type="Proteomes" id="UP000287651"/>
    </source>
</evidence>
<feature type="region of interest" description="Disordered" evidence="1">
    <location>
        <begin position="38"/>
        <end position="73"/>
    </location>
</feature>
<dbReference type="Proteomes" id="UP000287651">
    <property type="component" value="Unassembled WGS sequence"/>
</dbReference>
<reference evidence="2 3" key="1">
    <citation type="journal article" date="2014" name="Agronomy (Basel)">
        <title>A Draft Genome Sequence for Ensete ventricosum, the Drought-Tolerant Tree Against Hunger.</title>
        <authorList>
            <person name="Harrison J."/>
            <person name="Moore K.A."/>
            <person name="Paszkiewicz K."/>
            <person name="Jones T."/>
            <person name="Grant M."/>
            <person name="Ambacheew D."/>
            <person name="Muzemil S."/>
            <person name="Studholme D.J."/>
        </authorList>
    </citation>
    <scope>NUCLEOTIDE SEQUENCE [LARGE SCALE GENOMIC DNA]</scope>
</reference>
<accession>A0A426XHY8</accession>
<protein>
    <submittedName>
        <fullName evidence="2">Uncharacterized protein</fullName>
    </submittedName>
</protein>
<sequence length="181" mass="19125">MADSDNAFEFSFLSRHPSPSAMCAADDVFHGGMILPLGAAPPRKGTGRSGTRRHPEDFTEGSPRHQGLWGGRSGKGEYHRLRSASGHSDAKARPNPRRRCHVCVLGSAIVPPKMDMDDIRIRQRRLAPAGDSGVSGCGVNRGAWKLLRSLSCKGVESAAVATTPLGFVSHLGISGKTNAGG</sequence>
<organism evidence="2 3">
    <name type="scientific">Ensete ventricosum</name>
    <name type="common">Abyssinian banana</name>
    <name type="synonym">Musa ensete</name>
    <dbReference type="NCBI Taxonomy" id="4639"/>
    <lineage>
        <taxon>Eukaryota</taxon>
        <taxon>Viridiplantae</taxon>
        <taxon>Streptophyta</taxon>
        <taxon>Embryophyta</taxon>
        <taxon>Tracheophyta</taxon>
        <taxon>Spermatophyta</taxon>
        <taxon>Magnoliopsida</taxon>
        <taxon>Liliopsida</taxon>
        <taxon>Zingiberales</taxon>
        <taxon>Musaceae</taxon>
        <taxon>Ensete</taxon>
    </lineage>
</organism>
<dbReference type="PANTHER" id="PTHR34130:SF5">
    <property type="entry name" value="OS08G0243800 PROTEIN"/>
    <property type="match status" value="1"/>
</dbReference>
<evidence type="ECO:0000256" key="1">
    <source>
        <dbReference type="SAM" id="MobiDB-lite"/>
    </source>
</evidence>
<comment type="caution">
    <text evidence="2">The sequence shown here is derived from an EMBL/GenBank/DDBJ whole genome shotgun (WGS) entry which is preliminary data.</text>
</comment>
<evidence type="ECO:0000313" key="2">
    <source>
        <dbReference type="EMBL" id="RRT39053.1"/>
    </source>
</evidence>
<dbReference type="EMBL" id="AMZH03020569">
    <property type="protein sequence ID" value="RRT39053.1"/>
    <property type="molecule type" value="Genomic_DNA"/>
</dbReference>
<dbReference type="PANTHER" id="PTHR34130">
    <property type="entry name" value="OS08G0243800 PROTEIN"/>
    <property type="match status" value="1"/>
</dbReference>
<proteinExistence type="predicted"/>
<gene>
    <name evidence="2" type="ORF">B296_00017484</name>
</gene>
<name>A0A426XHY8_ENSVE</name>
<dbReference type="AlphaFoldDB" id="A0A426XHY8"/>